<protein>
    <submittedName>
        <fullName evidence="1">Uncharacterized protein</fullName>
    </submittedName>
</protein>
<evidence type="ECO:0000313" key="1">
    <source>
        <dbReference type="EMBL" id="KAK3768552.1"/>
    </source>
</evidence>
<accession>A0AAE0ZHP1</accession>
<keyword evidence="2" id="KW-1185">Reference proteome</keyword>
<dbReference type="EMBL" id="JAWDGP010004039">
    <property type="protein sequence ID" value="KAK3768552.1"/>
    <property type="molecule type" value="Genomic_DNA"/>
</dbReference>
<dbReference type="AlphaFoldDB" id="A0AAE0ZHP1"/>
<comment type="caution">
    <text evidence="1">The sequence shown here is derived from an EMBL/GenBank/DDBJ whole genome shotgun (WGS) entry which is preliminary data.</text>
</comment>
<proteinExistence type="predicted"/>
<name>A0AAE0ZHP1_9GAST</name>
<organism evidence="1 2">
    <name type="scientific">Elysia crispata</name>
    <name type="common">lettuce slug</name>
    <dbReference type="NCBI Taxonomy" id="231223"/>
    <lineage>
        <taxon>Eukaryota</taxon>
        <taxon>Metazoa</taxon>
        <taxon>Spiralia</taxon>
        <taxon>Lophotrochozoa</taxon>
        <taxon>Mollusca</taxon>
        <taxon>Gastropoda</taxon>
        <taxon>Heterobranchia</taxon>
        <taxon>Euthyneura</taxon>
        <taxon>Panpulmonata</taxon>
        <taxon>Sacoglossa</taxon>
        <taxon>Placobranchoidea</taxon>
        <taxon>Plakobranchidae</taxon>
        <taxon>Elysia</taxon>
    </lineage>
</organism>
<reference evidence="1" key="1">
    <citation type="journal article" date="2023" name="G3 (Bethesda)">
        <title>A reference genome for the long-term kleptoplast-retaining sea slug Elysia crispata morphotype clarki.</title>
        <authorList>
            <person name="Eastman K.E."/>
            <person name="Pendleton A.L."/>
            <person name="Shaikh M.A."/>
            <person name="Suttiyut T."/>
            <person name="Ogas R."/>
            <person name="Tomko P."/>
            <person name="Gavelis G."/>
            <person name="Widhalm J.R."/>
            <person name="Wisecaver J.H."/>
        </authorList>
    </citation>
    <scope>NUCLEOTIDE SEQUENCE</scope>
    <source>
        <strain evidence="1">ECLA1</strain>
    </source>
</reference>
<dbReference type="Proteomes" id="UP001283361">
    <property type="component" value="Unassembled WGS sequence"/>
</dbReference>
<sequence length="125" mass="13439">MTGMVHAPKYGCGQSSGVTASSPRGSGLLDLGTMATTIVLVQEDRMDGPRDSHGPLHRQAMGGSPRGLILPICHLGWSWSSTPTSYGWIPSRSYPANMSLRMVMVLYTDQLWPATPLAVADLLVR</sequence>
<gene>
    <name evidence="1" type="ORF">RRG08_002384</name>
</gene>
<evidence type="ECO:0000313" key="2">
    <source>
        <dbReference type="Proteomes" id="UP001283361"/>
    </source>
</evidence>